<evidence type="ECO:0000313" key="3">
    <source>
        <dbReference type="Proteomes" id="UP000017836"/>
    </source>
</evidence>
<sequence length="74" mass="8650">MLSHPSNSQQKPMMPSHQSEVRNKGQKRAMAITIFMLEGGGRGRGRSMSHNNEKPWHEMSDEDVHFKRRRCCRQ</sequence>
<dbReference type="Gramene" id="ERN02399">
    <property type="protein sequence ID" value="ERN02399"/>
    <property type="gene ID" value="AMTR_s00096p00109680"/>
</dbReference>
<accession>W1P420</accession>
<name>W1P420_AMBTC</name>
<evidence type="ECO:0000256" key="1">
    <source>
        <dbReference type="SAM" id="MobiDB-lite"/>
    </source>
</evidence>
<dbReference type="HOGENOM" id="CLU_2691097_0_0_1"/>
<gene>
    <name evidence="2" type="ORF">AMTR_s00096p00109680</name>
</gene>
<keyword evidence="3" id="KW-1185">Reference proteome</keyword>
<proteinExistence type="predicted"/>
<dbReference type="EMBL" id="KI394634">
    <property type="protein sequence ID" value="ERN02399.1"/>
    <property type="molecule type" value="Genomic_DNA"/>
</dbReference>
<organism evidence="2 3">
    <name type="scientific">Amborella trichopoda</name>
    <dbReference type="NCBI Taxonomy" id="13333"/>
    <lineage>
        <taxon>Eukaryota</taxon>
        <taxon>Viridiplantae</taxon>
        <taxon>Streptophyta</taxon>
        <taxon>Embryophyta</taxon>
        <taxon>Tracheophyta</taxon>
        <taxon>Spermatophyta</taxon>
        <taxon>Magnoliopsida</taxon>
        <taxon>Amborellales</taxon>
        <taxon>Amborellaceae</taxon>
        <taxon>Amborella</taxon>
    </lineage>
</organism>
<feature type="compositionally biased region" description="Basic and acidic residues" evidence="1">
    <location>
        <begin position="51"/>
        <end position="65"/>
    </location>
</feature>
<dbReference type="Proteomes" id="UP000017836">
    <property type="component" value="Unassembled WGS sequence"/>
</dbReference>
<dbReference type="AlphaFoldDB" id="W1P420"/>
<feature type="region of interest" description="Disordered" evidence="1">
    <location>
        <begin position="1"/>
        <end position="74"/>
    </location>
</feature>
<protein>
    <submittedName>
        <fullName evidence="2">Uncharacterized protein</fullName>
    </submittedName>
</protein>
<reference evidence="3" key="1">
    <citation type="journal article" date="2013" name="Science">
        <title>The Amborella genome and the evolution of flowering plants.</title>
        <authorList>
            <consortium name="Amborella Genome Project"/>
        </authorList>
    </citation>
    <scope>NUCLEOTIDE SEQUENCE [LARGE SCALE GENOMIC DNA]</scope>
</reference>
<evidence type="ECO:0000313" key="2">
    <source>
        <dbReference type="EMBL" id="ERN02399.1"/>
    </source>
</evidence>
<feature type="compositionally biased region" description="Polar residues" evidence="1">
    <location>
        <begin position="1"/>
        <end position="11"/>
    </location>
</feature>